<evidence type="ECO:0000256" key="7">
    <source>
        <dbReference type="ARBA" id="ARBA00022692"/>
    </source>
</evidence>
<keyword evidence="9" id="KW-0418">Kinase</keyword>
<evidence type="ECO:0000256" key="12">
    <source>
        <dbReference type="ARBA" id="ARBA00023012"/>
    </source>
</evidence>
<evidence type="ECO:0000259" key="16">
    <source>
        <dbReference type="PROSITE" id="PS50109"/>
    </source>
</evidence>
<keyword evidence="7 15" id="KW-0812">Transmembrane</keyword>
<feature type="domain" description="Histidine kinase" evidence="16">
    <location>
        <begin position="564"/>
        <end position="778"/>
    </location>
</feature>
<keyword evidence="12" id="KW-0902">Two-component regulatory system</keyword>
<organism evidence="18 19">
    <name type="scientific">Ruthenibacterium lactatiformans</name>
    <dbReference type="NCBI Taxonomy" id="1550024"/>
    <lineage>
        <taxon>Bacteria</taxon>
        <taxon>Bacillati</taxon>
        <taxon>Bacillota</taxon>
        <taxon>Clostridia</taxon>
        <taxon>Eubacteriales</taxon>
        <taxon>Oscillospiraceae</taxon>
        <taxon>Ruthenibacterium</taxon>
    </lineage>
</organism>
<dbReference type="AlphaFoldDB" id="A0A0W7TN78"/>
<sequence>MGTRSKSKAAAGLLSTLLLLALAVGLLAGLRPLYARAQEQGVLFYYYDPFVENIQTANHTLYWRAREQWEGKEFEPSELLLSDANAAVYAAREAGEDFVLGYTGAAGDESGGTNASYGGLDVYAPDAISALDAFNASVKAHADELAGSWGNLFYAVTDDATGKTYTNTEAGLGGFLSDDPAKNGFDAAQWRYVLALRFDAQGNMSYAASYLGEEGQQDFSASIWNTDMQAYGTDAIRRHLDLDVLSYYDLSAPKSVTFVYGVPRVFAASDDISWYIATSQERSFINHAFDPLFAAALALAALLALWFGRRRGSGLGGGWLCRVPLELVLLALGCAVLMNGVPSSAVTSNFDGSIAAVLRDEFSVDLPSAANTMANLLCAGLLFLFLEVTFMSVLALRQGLARDGWLGYLKNRSLAARAVRALLRGAGRVWRAVSGTLGRMWRALTAIDLRDPAEKTLLRLLAVNFAIVTFICCFWFLGIAGTVIYTVVLFFLLRRRANRIQQDYAALLAAARRMAGGDLATPVEGDMGLFDPLKDELNQVRAGFEKAVAAEVRSQNMKTELITNVSHDLKTPLTAIITYVDLLKDPALSAEDRAKYIETLDKKSQRLKRLIEDLFEVSKAATRNVAMHYAEVDLAALLKQVQYELADKAEASGIDFRWQLPEERMPLVLDGQKTCRIFENLVVNITKYGMPGTRAYITLMPQEHGAQVVFKNISATELDFSAEEITDRFVRGDRSRNTEGSGLGLAIAKSFAELQGGTFSITVDGDLFKATVTLPDTNQPEQPETLPLPAAPDADAQSAPQTGGALPAGI</sequence>
<evidence type="ECO:0000256" key="14">
    <source>
        <dbReference type="SAM" id="MobiDB-lite"/>
    </source>
</evidence>
<feature type="domain" description="HAMP" evidence="17">
    <location>
        <begin position="498"/>
        <end position="556"/>
    </location>
</feature>
<dbReference type="SUPFAM" id="SSF47384">
    <property type="entry name" value="Homodimeric domain of signal transducing histidine kinase"/>
    <property type="match status" value="1"/>
</dbReference>
<dbReference type="GO" id="GO:0000155">
    <property type="term" value="F:phosphorelay sensor kinase activity"/>
    <property type="evidence" value="ECO:0007669"/>
    <property type="project" value="InterPro"/>
</dbReference>
<feature type="transmembrane region" description="Helical" evidence="15">
    <location>
        <begin position="319"/>
        <end position="338"/>
    </location>
</feature>
<evidence type="ECO:0000256" key="5">
    <source>
        <dbReference type="ARBA" id="ARBA00022553"/>
    </source>
</evidence>
<dbReference type="InterPro" id="IPR003594">
    <property type="entry name" value="HATPase_dom"/>
</dbReference>
<dbReference type="Gene3D" id="3.30.565.10">
    <property type="entry name" value="Histidine kinase-like ATPase, C-terminal domain"/>
    <property type="match status" value="1"/>
</dbReference>
<keyword evidence="13 15" id="KW-0472">Membrane</keyword>
<dbReference type="EMBL" id="LMUA01000024">
    <property type="protein sequence ID" value="KUE75306.1"/>
    <property type="molecule type" value="Genomic_DNA"/>
</dbReference>
<dbReference type="SMART" id="SM00388">
    <property type="entry name" value="HisKA"/>
    <property type="match status" value="1"/>
</dbReference>
<dbReference type="Gene3D" id="1.10.287.130">
    <property type="match status" value="1"/>
</dbReference>
<dbReference type="SUPFAM" id="SSF55874">
    <property type="entry name" value="ATPase domain of HSP90 chaperone/DNA topoisomerase II/histidine kinase"/>
    <property type="match status" value="1"/>
</dbReference>
<dbReference type="PROSITE" id="PS50109">
    <property type="entry name" value="HIS_KIN"/>
    <property type="match status" value="1"/>
</dbReference>
<keyword evidence="10" id="KW-0067">ATP-binding</keyword>
<comment type="caution">
    <text evidence="18">The sequence shown here is derived from an EMBL/GenBank/DDBJ whole genome shotgun (WGS) entry which is preliminary data.</text>
</comment>
<dbReference type="InterPro" id="IPR003661">
    <property type="entry name" value="HisK_dim/P_dom"/>
</dbReference>
<accession>A0A0W7TN78</accession>
<evidence type="ECO:0000256" key="15">
    <source>
        <dbReference type="SAM" id="Phobius"/>
    </source>
</evidence>
<evidence type="ECO:0000256" key="9">
    <source>
        <dbReference type="ARBA" id="ARBA00022777"/>
    </source>
</evidence>
<keyword evidence="11 15" id="KW-1133">Transmembrane helix</keyword>
<dbReference type="CDD" id="cd00082">
    <property type="entry name" value="HisKA"/>
    <property type="match status" value="1"/>
</dbReference>
<keyword evidence="6" id="KW-0808">Transferase</keyword>
<dbReference type="FunFam" id="1.10.287.130:FF:000008">
    <property type="entry name" value="Two-component sensor histidine kinase"/>
    <property type="match status" value="1"/>
</dbReference>
<evidence type="ECO:0000313" key="18">
    <source>
        <dbReference type="EMBL" id="KUE75306.1"/>
    </source>
</evidence>
<dbReference type="PANTHER" id="PTHR45528:SF1">
    <property type="entry name" value="SENSOR HISTIDINE KINASE CPXA"/>
    <property type="match status" value="1"/>
</dbReference>
<name>A0A0W7TN78_9FIRM</name>
<comment type="catalytic activity">
    <reaction evidence="1">
        <text>ATP + protein L-histidine = ADP + protein N-phospho-L-histidine.</text>
        <dbReference type="EC" id="2.7.13.3"/>
    </reaction>
</comment>
<dbReference type="Pfam" id="PF00512">
    <property type="entry name" value="HisKA"/>
    <property type="match status" value="1"/>
</dbReference>
<evidence type="ECO:0000313" key="19">
    <source>
        <dbReference type="Proteomes" id="UP000053433"/>
    </source>
</evidence>
<evidence type="ECO:0000256" key="11">
    <source>
        <dbReference type="ARBA" id="ARBA00022989"/>
    </source>
</evidence>
<dbReference type="Pfam" id="PF02518">
    <property type="entry name" value="HATPase_c"/>
    <property type="match status" value="1"/>
</dbReference>
<feature type="region of interest" description="Disordered" evidence="14">
    <location>
        <begin position="773"/>
        <end position="810"/>
    </location>
</feature>
<gene>
    <name evidence="18" type="ORF">ASJ35_14565</name>
</gene>
<keyword evidence="5" id="KW-0597">Phosphoprotein</keyword>
<evidence type="ECO:0000256" key="2">
    <source>
        <dbReference type="ARBA" id="ARBA00004651"/>
    </source>
</evidence>
<protein>
    <recommendedName>
        <fullName evidence="3">histidine kinase</fullName>
        <ecNumber evidence="3">2.7.13.3</ecNumber>
    </recommendedName>
</protein>
<evidence type="ECO:0000259" key="17">
    <source>
        <dbReference type="PROSITE" id="PS50885"/>
    </source>
</evidence>
<keyword evidence="8" id="KW-0547">Nucleotide-binding</keyword>
<feature type="transmembrane region" description="Helical" evidence="15">
    <location>
        <begin position="460"/>
        <end position="493"/>
    </location>
</feature>
<feature type="compositionally biased region" description="Low complexity" evidence="14">
    <location>
        <begin position="783"/>
        <end position="802"/>
    </location>
</feature>
<dbReference type="InterPro" id="IPR036097">
    <property type="entry name" value="HisK_dim/P_sf"/>
</dbReference>
<evidence type="ECO:0000256" key="1">
    <source>
        <dbReference type="ARBA" id="ARBA00000085"/>
    </source>
</evidence>
<comment type="subcellular location">
    <subcellularLocation>
        <location evidence="2">Cell membrane</location>
        <topology evidence="2">Multi-pass membrane protein</topology>
    </subcellularLocation>
</comment>
<evidence type="ECO:0000256" key="13">
    <source>
        <dbReference type="ARBA" id="ARBA00023136"/>
    </source>
</evidence>
<evidence type="ECO:0000256" key="3">
    <source>
        <dbReference type="ARBA" id="ARBA00012438"/>
    </source>
</evidence>
<dbReference type="GO" id="GO:0005524">
    <property type="term" value="F:ATP binding"/>
    <property type="evidence" value="ECO:0007669"/>
    <property type="project" value="UniProtKB-KW"/>
</dbReference>
<keyword evidence="4" id="KW-1003">Cell membrane</keyword>
<dbReference type="InterPro" id="IPR036890">
    <property type="entry name" value="HATPase_C_sf"/>
</dbReference>
<dbReference type="EC" id="2.7.13.3" evidence="3"/>
<evidence type="ECO:0000256" key="4">
    <source>
        <dbReference type="ARBA" id="ARBA00022475"/>
    </source>
</evidence>
<feature type="transmembrane region" description="Helical" evidence="15">
    <location>
        <begin position="373"/>
        <end position="396"/>
    </location>
</feature>
<dbReference type="InterPro" id="IPR050398">
    <property type="entry name" value="HssS/ArlS-like"/>
</dbReference>
<dbReference type="PROSITE" id="PS50885">
    <property type="entry name" value="HAMP"/>
    <property type="match status" value="1"/>
</dbReference>
<evidence type="ECO:0000256" key="6">
    <source>
        <dbReference type="ARBA" id="ARBA00022679"/>
    </source>
</evidence>
<dbReference type="Proteomes" id="UP000053433">
    <property type="component" value="Unassembled WGS sequence"/>
</dbReference>
<evidence type="ECO:0000256" key="10">
    <source>
        <dbReference type="ARBA" id="ARBA00022840"/>
    </source>
</evidence>
<proteinExistence type="predicted"/>
<dbReference type="InterPro" id="IPR003660">
    <property type="entry name" value="HAMP_dom"/>
</dbReference>
<dbReference type="RefSeq" id="WP_058723627.1">
    <property type="nucleotide sequence ID" value="NZ_LMUA01000024.1"/>
</dbReference>
<dbReference type="PANTHER" id="PTHR45528">
    <property type="entry name" value="SENSOR HISTIDINE KINASE CPXA"/>
    <property type="match status" value="1"/>
</dbReference>
<dbReference type="SMART" id="SM00387">
    <property type="entry name" value="HATPase_c"/>
    <property type="match status" value="1"/>
</dbReference>
<reference evidence="18 19" key="1">
    <citation type="submission" date="2015-10" db="EMBL/GenBank/DDBJ databases">
        <title>A novel member of the family Ruminococcaceae isolated from human faeces.</title>
        <authorList>
            <person name="Shkoporov A.N."/>
            <person name="Chaplin A.V."/>
            <person name="Motuzova O.V."/>
            <person name="Kafarskaia L.I."/>
            <person name="Efimov B.A."/>
        </authorList>
    </citation>
    <scope>NUCLEOTIDE SEQUENCE [LARGE SCALE GENOMIC DNA]</scope>
    <source>
        <strain evidence="18 19">668</strain>
    </source>
</reference>
<evidence type="ECO:0000256" key="8">
    <source>
        <dbReference type="ARBA" id="ARBA00022741"/>
    </source>
</evidence>
<feature type="transmembrane region" description="Helical" evidence="15">
    <location>
        <begin position="288"/>
        <end position="307"/>
    </location>
</feature>
<dbReference type="InterPro" id="IPR005467">
    <property type="entry name" value="His_kinase_dom"/>
</dbReference>
<dbReference type="GO" id="GO:0005886">
    <property type="term" value="C:plasma membrane"/>
    <property type="evidence" value="ECO:0007669"/>
    <property type="project" value="UniProtKB-SubCell"/>
</dbReference>